<dbReference type="RefSeq" id="WP_163794316.1">
    <property type="nucleotide sequence ID" value="NZ_AP022587.1"/>
</dbReference>
<evidence type="ECO:0000256" key="1">
    <source>
        <dbReference type="ARBA" id="ARBA00022630"/>
    </source>
</evidence>
<accession>A0A7I7QIZ6</accession>
<evidence type="ECO:0000256" key="2">
    <source>
        <dbReference type="ARBA" id="ARBA00022643"/>
    </source>
</evidence>
<sequence length="354" mass="37258">MPDSTDNAPRFATRLTREYALRYPLVGAGMGFIAHERLAAAVTNAGGLGVLGASPDPAESLSVMVERLRALTSGPFGVDLICANTGLGPASTDEHVDECIRLNVPLVVFHHDPPPAHWVMALRAAGIRVWMQASSPEIAAMAIGFGVGGIVAQGSEAGGHARGRTPLDALLRIVRHNWPDMLLLAAGGISDGTAAAAALRAGADGVWVGTALVAATEANAHPEYQRRLIDMPGKTLRTRAFGPEWPDQPYRLLATPAVHSAEASAAQHNGTIGRTRLFPHSVNLPYDLPARSALPPTPETSGDWESMVYPAGQGVGAVRRIAPAAEIIEQMMSQARAYYCRPRQGSAGGNADIQ</sequence>
<dbReference type="CDD" id="cd04730">
    <property type="entry name" value="NPD_like"/>
    <property type="match status" value="1"/>
</dbReference>
<keyword evidence="4" id="KW-0223">Dioxygenase</keyword>
<keyword evidence="5" id="KW-1185">Reference proteome</keyword>
<dbReference type="PANTHER" id="PTHR32332:SF20">
    <property type="entry name" value="2-NITROPROPANE DIOXYGENASE-LIKE PROTEIN"/>
    <property type="match status" value="1"/>
</dbReference>
<reference evidence="4 5" key="1">
    <citation type="journal article" date="2019" name="Emerg. Microbes Infect.">
        <title>Comprehensive subspecies identification of 175 nontuberculous mycobacteria species based on 7547 genomic profiles.</title>
        <authorList>
            <person name="Matsumoto Y."/>
            <person name="Kinjo T."/>
            <person name="Motooka D."/>
            <person name="Nabeya D."/>
            <person name="Jung N."/>
            <person name="Uechi K."/>
            <person name="Horii T."/>
            <person name="Iida T."/>
            <person name="Fujita J."/>
            <person name="Nakamura S."/>
        </authorList>
    </citation>
    <scope>NUCLEOTIDE SEQUENCE [LARGE SCALE GENOMIC DNA]</scope>
    <source>
        <strain evidence="4 5">JCM 17783</strain>
    </source>
</reference>
<dbReference type="InterPro" id="IPR004136">
    <property type="entry name" value="NMO"/>
</dbReference>
<organism evidence="4 5">
    <name type="scientific">Mycobacterium stomatepiae</name>
    <dbReference type="NCBI Taxonomy" id="470076"/>
    <lineage>
        <taxon>Bacteria</taxon>
        <taxon>Bacillati</taxon>
        <taxon>Actinomycetota</taxon>
        <taxon>Actinomycetes</taxon>
        <taxon>Mycobacteriales</taxon>
        <taxon>Mycobacteriaceae</taxon>
        <taxon>Mycobacterium</taxon>
        <taxon>Mycobacterium simiae complex</taxon>
    </lineage>
</organism>
<keyword evidence="1" id="KW-0285">Flavoprotein</keyword>
<evidence type="ECO:0000313" key="4">
    <source>
        <dbReference type="EMBL" id="BBY25876.1"/>
    </source>
</evidence>
<dbReference type="AlphaFoldDB" id="A0A7I7QIZ6"/>
<proteinExistence type="predicted"/>
<keyword evidence="2" id="KW-0288">FMN</keyword>
<dbReference type="Pfam" id="PF03060">
    <property type="entry name" value="NMO"/>
    <property type="match status" value="1"/>
</dbReference>
<gene>
    <name evidence="4" type="ORF">MSTO_60810</name>
</gene>
<evidence type="ECO:0000313" key="5">
    <source>
        <dbReference type="Proteomes" id="UP000467130"/>
    </source>
</evidence>
<dbReference type="EMBL" id="AP022587">
    <property type="protein sequence ID" value="BBY25876.1"/>
    <property type="molecule type" value="Genomic_DNA"/>
</dbReference>
<evidence type="ECO:0000256" key="3">
    <source>
        <dbReference type="ARBA" id="ARBA00023002"/>
    </source>
</evidence>
<dbReference type="GO" id="GO:0051213">
    <property type="term" value="F:dioxygenase activity"/>
    <property type="evidence" value="ECO:0007669"/>
    <property type="project" value="UniProtKB-KW"/>
</dbReference>
<dbReference type="Gene3D" id="3.20.20.70">
    <property type="entry name" value="Aldolase class I"/>
    <property type="match status" value="1"/>
</dbReference>
<dbReference type="SUPFAM" id="SSF51412">
    <property type="entry name" value="Inosine monophosphate dehydrogenase (IMPDH)"/>
    <property type="match status" value="1"/>
</dbReference>
<protein>
    <submittedName>
        <fullName evidence="4">2-nitropropane dioxygenase</fullName>
    </submittedName>
</protein>
<dbReference type="PANTHER" id="PTHR32332">
    <property type="entry name" value="2-NITROPROPANE DIOXYGENASE"/>
    <property type="match status" value="1"/>
</dbReference>
<keyword evidence="3" id="KW-0560">Oxidoreductase</keyword>
<dbReference type="InterPro" id="IPR013785">
    <property type="entry name" value="Aldolase_TIM"/>
</dbReference>
<name>A0A7I7QIZ6_9MYCO</name>
<dbReference type="Proteomes" id="UP000467130">
    <property type="component" value="Chromosome"/>
</dbReference>
<dbReference type="KEGG" id="msto:MSTO_60810"/>
<dbReference type="GO" id="GO:0018580">
    <property type="term" value="F:nitronate monooxygenase activity"/>
    <property type="evidence" value="ECO:0007669"/>
    <property type="project" value="InterPro"/>
</dbReference>